<dbReference type="EMBL" id="CP150496">
    <property type="protein sequence ID" value="WYW56031.1"/>
    <property type="molecule type" value="Genomic_DNA"/>
</dbReference>
<proteinExistence type="predicted"/>
<feature type="chain" id="PRO_5045624600" evidence="2">
    <location>
        <begin position="19"/>
        <end position="547"/>
    </location>
</feature>
<keyword evidence="4" id="KW-1185">Reference proteome</keyword>
<gene>
    <name evidence="3" type="ORF">WG950_01970</name>
</gene>
<sequence length="547" mass="61882">MKKLLLILISTAITSINAQNKNSLDNFISNEGSLHKNTTSVVNYLPKTGVFNSETTNISQPSDLLTTANANEIFIVDYYKNNKKVSTVLASKTKANIYDHSKVIYDRFYNDLLEDITILETRGHQIICSKIKRANGKIEYSLNFSIRENTNENELFSFWNRDQYPTGKYQNFQIWGSSYLQVEFIANFIIDKQTRLNGLKSLKNKDIIPNVFVKSGSYANGLLKLIIINKTSETAVILNSNIAATEIYKHKKTSKTIALFGAYTEVLQIETGILFDIGFTLQTNNSVQKDALYLADGPWGLDYLNEYATINNFKINVKNKSNSEKAHKVDRNASVTGEVKGNVNLFRHLLPRDQTLDVKNYSFVNFASINNKPVEIVIMQEDGRTWDNRLRYSIPATSELRNFSIPFSDFKDANGNSAVVTNIKTIVFSVIGDYTNFVPFDIEVNDLSFTSITVLNQEEQLKNSNAKPFNYPNPFSSNTTMVLSSSSSYIILQVYDSLGRVVDTKKIDTDSTQLRATYKAPNLKNGQYKYLLKDEKGKTFSGTFLIN</sequence>
<feature type="signal peptide" evidence="2">
    <location>
        <begin position="1"/>
        <end position="18"/>
    </location>
</feature>
<evidence type="ECO:0000256" key="2">
    <source>
        <dbReference type="SAM" id="SignalP"/>
    </source>
</evidence>
<evidence type="ECO:0000256" key="1">
    <source>
        <dbReference type="ARBA" id="ARBA00022729"/>
    </source>
</evidence>
<keyword evidence="1 2" id="KW-0732">Signal</keyword>
<dbReference type="Proteomes" id="UP001491088">
    <property type="component" value="Chromosome"/>
</dbReference>
<protein>
    <submittedName>
        <fullName evidence="3">T9SS type A sorting domain-containing protein</fullName>
    </submittedName>
</protein>
<dbReference type="RefSeq" id="WP_340933846.1">
    <property type="nucleotide sequence ID" value="NZ_CP150496.1"/>
</dbReference>
<dbReference type="InterPro" id="IPR026444">
    <property type="entry name" value="Secre_tail"/>
</dbReference>
<dbReference type="NCBIfam" id="TIGR04183">
    <property type="entry name" value="Por_Secre_tail"/>
    <property type="match status" value="1"/>
</dbReference>
<evidence type="ECO:0000313" key="3">
    <source>
        <dbReference type="EMBL" id="WYW56031.1"/>
    </source>
</evidence>
<organism evidence="3 4">
    <name type="scientific">Polaribacter marinaquae</name>
    <dbReference type="NCBI Taxonomy" id="1642819"/>
    <lineage>
        <taxon>Bacteria</taxon>
        <taxon>Pseudomonadati</taxon>
        <taxon>Bacteroidota</taxon>
        <taxon>Flavobacteriia</taxon>
        <taxon>Flavobacteriales</taxon>
        <taxon>Flavobacteriaceae</taxon>
    </lineage>
</organism>
<accession>A0ABZ2TSC5</accession>
<evidence type="ECO:0000313" key="4">
    <source>
        <dbReference type="Proteomes" id="UP001491088"/>
    </source>
</evidence>
<name>A0ABZ2TSC5_9FLAO</name>
<reference evidence="3 4" key="1">
    <citation type="submission" date="2024-03" db="EMBL/GenBank/DDBJ databases">
        <authorList>
            <person name="Cao K."/>
        </authorList>
    </citation>
    <scope>NUCLEOTIDE SEQUENCE [LARGE SCALE GENOMIC DNA]</scope>
    <source>
        <strain evidence="3 4">MCCC 1K00696</strain>
    </source>
</reference>